<keyword evidence="5" id="KW-1133">Transmembrane helix</keyword>
<evidence type="ECO:0000256" key="2">
    <source>
        <dbReference type="ARBA" id="ARBA00023157"/>
    </source>
</evidence>
<feature type="transmembrane region" description="Helical" evidence="5">
    <location>
        <begin position="310"/>
        <end position="331"/>
    </location>
</feature>
<keyword evidence="2" id="KW-1015">Disulfide bond</keyword>
<evidence type="ECO:0000256" key="4">
    <source>
        <dbReference type="SAM" id="MobiDB-lite"/>
    </source>
</evidence>
<feature type="domain" description="CUB" evidence="6">
    <location>
        <begin position="169"/>
        <end position="287"/>
    </location>
</feature>
<evidence type="ECO:0000313" key="7">
    <source>
        <dbReference type="EMBL" id="KAK6192793.1"/>
    </source>
</evidence>
<evidence type="ECO:0000256" key="1">
    <source>
        <dbReference type="ARBA" id="ARBA00022737"/>
    </source>
</evidence>
<name>A0AAN8KD94_PATCE</name>
<evidence type="ECO:0000256" key="5">
    <source>
        <dbReference type="SAM" id="Phobius"/>
    </source>
</evidence>
<dbReference type="Proteomes" id="UP001347796">
    <property type="component" value="Unassembled WGS sequence"/>
</dbReference>
<dbReference type="PANTHER" id="PTHR24251">
    <property type="entry name" value="OVOCHYMASE-RELATED"/>
    <property type="match status" value="1"/>
</dbReference>
<comment type="caution">
    <text evidence="3">Lacks conserved residue(s) required for the propagation of feature annotation.</text>
</comment>
<keyword evidence="5" id="KW-0472">Membrane</keyword>
<evidence type="ECO:0000259" key="6">
    <source>
        <dbReference type="PROSITE" id="PS01180"/>
    </source>
</evidence>
<dbReference type="PANTHER" id="PTHR24251:SF30">
    <property type="entry name" value="MEMBRANE FRIZZLED-RELATED PROTEIN"/>
    <property type="match status" value="1"/>
</dbReference>
<dbReference type="Pfam" id="PF00431">
    <property type="entry name" value="CUB"/>
    <property type="match status" value="2"/>
</dbReference>
<evidence type="ECO:0000256" key="3">
    <source>
        <dbReference type="PROSITE-ProRule" id="PRU00059"/>
    </source>
</evidence>
<dbReference type="InterPro" id="IPR000859">
    <property type="entry name" value="CUB_dom"/>
</dbReference>
<feature type="domain" description="CUB" evidence="6">
    <location>
        <begin position="30"/>
        <end position="161"/>
    </location>
</feature>
<comment type="caution">
    <text evidence="7">The sequence shown here is derived from an EMBL/GenBank/DDBJ whole genome shotgun (WGS) entry which is preliminary data.</text>
</comment>
<dbReference type="CDD" id="cd00041">
    <property type="entry name" value="CUB"/>
    <property type="match status" value="2"/>
</dbReference>
<protein>
    <recommendedName>
        <fullName evidence="6">CUB domain-containing protein</fullName>
    </recommendedName>
</protein>
<feature type="compositionally biased region" description="Basic and acidic residues" evidence="4">
    <location>
        <begin position="422"/>
        <end position="434"/>
    </location>
</feature>
<gene>
    <name evidence="7" type="ORF">SNE40_004206</name>
</gene>
<feature type="region of interest" description="Disordered" evidence="4">
    <location>
        <begin position="410"/>
        <end position="488"/>
    </location>
</feature>
<dbReference type="Gene3D" id="2.60.120.290">
    <property type="entry name" value="Spermadhesin, CUB domain"/>
    <property type="match status" value="2"/>
</dbReference>
<proteinExistence type="predicted"/>
<reference evidence="7 8" key="1">
    <citation type="submission" date="2024-01" db="EMBL/GenBank/DDBJ databases">
        <title>The genome of the rayed Mediterranean limpet Patella caerulea (Linnaeus, 1758).</title>
        <authorList>
            <person name="Anh-Thu Weber A."/>
            <person name="Halstead-Nussloch G."/>
        </authorList>
    </citation>
    <scope>NUCLEOTIDE SEQUENCE [LARGE SCALE GENOMIC DNA]</scope>
    <source>
        <strain evidence="7">AATW-2023a</strain>
        <tissue evidence="7">Whole specimen</tissue>
    </source>
</reference>
<accession>A0AAN8KD94</accession>
<dbReference type="SUPFAM" id="SSF49854">
    <property type="entry name" value="Spermadhesin, CUB domain"/>
    <property type="match status" value="2"/>
</dbReference>
<dbReference type="EMBL" id="JAZGQO010000002">
    <property type="protein sequence ID" value="KAK6192793.1"/>
    <property type="molecule type" value="Genomic_DNA"/>
</dbReference>
<dbReference type="AlphaFoldDB" id="A0AAN8KD94"/>
<dbReference type="SMART" id="SM00042">
    <property type="entry name" value="CUB"/>
    <property type="match status" value="2"/>
</dbReference>
<evidence type="ECO:0000313" key="8">
    <source>
        <dbReference type="Proteomes" id="UP001347796"/>
    </source>
</evidence>
<feature type="region of interest" description="Disordered" evidence="4">
    <location>
        <begin position="340"/>
        <end position="393"/>
    </location>
</feature>
<keyword evidence="1" id="KW-0677">Repeat</keyword>
<sequence length="488" mass="55171">MVAIAFHSDGSHSAKGFNISYETFNSDGNCNLDIDVYTFDGYLIPLNYPHWFKRGLKCVYRLHKAKKFDSNYKIVVSVVFCDLPPKVNQQCTTDYVNVYDGSVKNSQDKVGTFCGNENNFTVRANSTSVLIDFVTAANSSGTTAENSSGYYKGFRIKYMLEEITRKITCSVERPLQLTASTTVQYFTSPNYPNNYENDQYCQWRITTANYKTIRFEVIDSDLGPKPAHDDADYVKVYDGYNRKGDLLGKLYSTYTPTYVSSDFHLFIEFKSNSNGVYKGFKVKYYTTSDSVPNSLPDGVSVEISLIDTSAGAIGGIVSTIAFLIICMCVILRDPCRIRKNRQRRQSRQSSQTVVYDANSTSSPPPYSEVRNPEYDIAPPSYPENIPSVAPPPYSELPAYEDAAINYEIAESRSHPGSNPVTEPKRQISRDDLIIRRNPQSELPTYEDSANYEIRETRGHPEQNPVPEPQRQTSRDDLRRRNSQSELPA</sequence>
<dbReference type="InterPro" id="IPR035914">
    <property type="entry name" value="Sperma_CUB_dom_sf"/>
</dbReference>
<dbReference type="PROSITE" id="PS01180">
    <property type="entry name" value="CUB"/>
    <property type="match status" value="2"/>
</dbReference>
<organism evidence="7 8">
    <name type="scientific">Patella caerulea</name>
    <name type="common">Rayed Mediterranean limpet</name>
    <dbReference type="NCBI Taxonomy" id="87958"/>
    <lineage>
        <taxon>Eukaryota</taxon>
        <taxon>Metazoa</taxon>
        <taxon>Spiralia</taxon>
        <taxon>Lophotrochozoa</taxon>
        <taxon>Mollusca</taxon>
        <taxon>Gastropoda</taxon>
        <taxon>Patellogastropoda</taxon>
        <taxon>Patelloidea</taxon>
        <taxon>Patellidae</taxon>
        <taxon>Patella</taxon>
    </lineage>
</organism>
<keyword evidence="5" id="KW-0812">Transmembrane</keyword>
<keyword evidence="8" id="KW-1185">Reference proteome</keyword>